<proteinExistence type="predicted"/>
<gene>
    <name evidence="1" type="ORF">M6B38_126335</name>
</gene>
<sequence length="23" mass="2829">MKIFPLFPEQNFPSIRNKRRNVP</sequence>
<protein>
    <recommendedName>
        <fullName evidence="3">PilS cassette</fullName>
    </recommendedName>
</protein>
<dbReference type="AlphaFoldDB" id="A0AAX6GN78"/>
<keyword evidence="2" id="KW-1185">Reference proteome</keyword>
<evidence type="ECO:0008006" key="3">
    <source>
        <dbReference type="Google" id="ProtNLM"/>
    </source>
</evidence>
<dbReference type="EMBL" id="JANAVB010017999">
    <property type="protein sequence ID" value="KAJ6830003.1"/>
    <property type="molecule type" value="Genomic_DNA"/>
</dbReference>
<comment type="caution">
    <text evidence="1">The sequence shown here is derived from an EMBL/GenBank/DDBJ whole genome shotgun (WGS) entry which is preliminary data.</text>
</comment>
<name>A0AAX6GN78_IRIPA</name>
<reference evidence="1" key="1">
    <citation type="journal article" date="2023" name="GigaByte">
        <title>Genome assembly of the bearded iris, Iris pallida Lam.</title>
        <authorList>
            <person name="Bruccoleri R.E."/>
            <person name="Oakeley E.J."/>
            <person name="Faust A.M.E."/>
            <person name="Altorfer M."/>
            <person name="Dessus-Babus S."/>
            <person name="Burckhardt D."/>
            <person name="Oertli M."/>
            <person name="Naumann U."/>
            <person name="Petersen F."/>
            <person name="Wong J."/>
        </authorList>
    </citation>
    <scope>NUCLEOTIDE SEQUENCE</scope>
    <source>
        <strain evidence="1">GSM-AAB239-AS_SAM_17_03QT</strain>
    </source>
</reference>
<reference evidence="1" key="2">
    <citation type="submission" date="2023-04" db="EMBL/GenBank/DDBJ databases">
        <authorList>
            <person name="Bruccoleri R.E."/>
            <person name="Oakeley E.J."/>
            <person name="Faust A.-M."/>
            <person name="Dessus-Babus S."/>
            <person name="Altorfer M."/>
            <person name="Burckhardt D."/>
            <person name="Oertli M."/>
            <person name="Naumann U."/>
            <person name="Petersen F."/>
            <person name="Wong J."/>
        </authorList>
    </citation>
    <scope>NUCLEOTIDE SEQUENCE</scope>
    <source>
        <strain evidence="1">GSM-AAB239-AS_SAM_17_03QT</strain>
        <tissue evidence="1">Leaf</tissue>
    </source>
</reference>
<accession>A0AAX6GN78</accession>
<evidence type="ECO:0000313" key="1">
    <source>
        <dbReference type="EMBL" id="KAJ6830003.1"/>
    </source>
</evidence>
<dbReference type="Proteomes" id="UP001140949">
    <property type="component" value="Unassembled WGS sequence"/>
</dbReference>
<organism evidence="1 2">
    <name type="scientific">Iris pallida</name>
    <name type="common">Sweet iris</name>
    <dbReference type="NCBI Taxonomy" id="29817"/>
    <lineage>
        <taxon>Eukaryota</taxon>
        <taxon>Viridiplantae</taxon>
        <taxon>Streptophyta</taxon>
        <taxon>Embryophyta</taxon>
        <taxon>Tracheophyta</taxon>
        <taxon>Spermatophyta</taxon>
        <taxon>Magnoliopsida</taxon>
        <taxon>Liliopsida</taxon>
        <taxon>Asparagales</taxon>
        <taxon>Iridaceae</taxon>
        <taxon>Iridoideae</taxon>
        <taxon>Irideae</taxon>
        <taxon>Iris</taxon>
    </lineage>
</organism>
<evidence type="ECO:0000313" key="2">
    <source>
        <dbReference type="Proteomes" id="UP001140949"/>
    </source>
</evidence>